<dbReference type="Gene3D" id="1.10.10.60">
    <property type="entry name" value="Homeodomain-like"/>
    <property type="match status" value="2"/>
</dbReference>
<evidence type="ECO:0000256" key="1">
    <source>
        <dbReference type="ARBA" id="ARBA00023015"/>
    </source>
</evidence>
<proteinExistence type="predicted"/>
<keyword evidence="2" id="KW-0238">DNA-binding</keyword>
<dbReference type="PRINTS" id="PR00032">
    <property type="entry name" value="HTHARAC"/>
</dbReference>
<gene>
    <name evidence="5" type="primary">rob_1</name>
    <name evidence="5" type="ORF">GALL_171710</name>
</gene>
<dbReference type="AlphaFoldDB" id="A0A1J5RYB7"/>
<dbReference type="SMART" id="SM00342">
    <property type="entry name" value="HTH_ARAC"/>
    <property type="match status" value="1"/>
</dbReference>
<sequence length="290" mass="32770">MDKDPGQAYARRFHRVLAYIDHHLDQPLDLEGLSAVAHFSKFHFHRQFSKYMGLTVGRYILLMRLKRASFRLLAEPRARIIDIALEAGFDGPAVFSRAFRQAFGQTPTAFRRHPDWMAWGACFHFAVQTHKRMDPMDVTLVTTAPVLVAVLEHRGPPALVNDSALRFIAWRKASGLSPVAASATYGIAYDDPETVPPDQFRFDLCGSIAAPVPANAHGVITKTIPGGRCAVLRHRGPHESLPHSIYPLFRDWLPASGEELRDFPLYFHYLNLKFDTPEQDLLTDIYLPLK</sequence>
<name>A0A1J5RYB7_9ZZZZ</name>
<dbReference type="Pfam" id="PF06445">
    <property type="entry name" value="GyrI-like"/>
    <property type="match status" value="1"/>
</dbReference>
<keyword evidence="3" id="KW-0804">Transcription</keyword>
<protein>
    <submittedName>
        <fullName evidence="5">Right origin-binding protein</fullName>
    </submittedName>
</protein>
<dbReference type="GO" id="GO:0043565">
    <property type="term" value="F:sequence-specific DNA binding"/>
    <property type="evidence" value="ECO:0007669"/>
    <property type="project" value="InterPro"/>
</dbReference>
<dbReference type="Gene3D" id="3.20.80.10">
    <property type="entry name" value="Regulatory factor, effector binding domain"/>
    <property type="match status" value="1"/>
</dbReference>
<evidence type="ECO:0000313" key="5">
    <source>
        <dbReference type="EMBL" id="OIR00834.1"/>
    </source>
</evidence>
<dbReference type="InterPro" id="IPR011256">
    <property type="entry name" value="Reg_factor_effector_dom_sf"/>
</dbReference>
<feature type="domain" description="HTH araC/xylS-type" evidence="4">
    <location>
        <begin position="14"/>
        <end position="113"/>
    </location>
</feature>
<evidence type="ECO:0000256" key="3">
    <source>
        <dbReference type="ARBA" id="ARBA00023163"/>
    </source>
</evidence>
<dbReference type="InterPro" id="IPR050908">
    <property type="entry name" value="SmbC-like"/>
</dbReference>
<dbReference type="PROSITE" id="PS00041">
    <property type="entry name" value="HTH_ARAC_FAMILY_1"/>
    <property type="match status" value="1"/>
</dbReference>
<dbReference type="GO" id="GO:0003700">
    <property type="term" value="F:DNA-binding transcription factor activity"/>
    <property type="evidence" value="ECO:0007669"/>
    <property type="project" value="InterPro"/>
</dbReference>
<dbReference type="Pfam" id="PF12833">
    <property type="entry name" value="HTH_18"/>
    <property type="match status" value="1"/>
</dbReference>
<comment type="caution">
    <text evidence="5">The sequence shown here is derived from an EMBL/GenBank/DDBJ whole genome shotgun (WGS) entry which is preliminary data.</text>
</comment>
<evidence type="ECO:0000259" key="4">
    <source>
        <dbReference type="PROSITE" id="PS01124"/>
    </source>
</evidence>
<accession>A0A1J5RYB7</accession>
<dbReference type="InterPro" id="IPR018062">
    <property type="entry name" value="HTH_AraC-typ_CS"/>
</dbReference>
<dbReference type="InterPro" id="IPR010499">
    <property type="entry name" value="AraC_E-bd"/>
</dbReference>
<keyword evidence="1" id="KW-0805">Transcription regulation</keyword>
<evidence type="ECO:0000256" key="2">
    <source>
        <dbReference type="ARBA" id="ARBA00023125"/>
    </source>
</evidence>
<dbReference type="EMBL" id="MLJW01000091">
    <property type="protein sequence ID" value="OIR00834.1"/>
    <property type="molecule type" value="Genomic_DNA"/>
</dbReference>
<dbReference type="SUPFAM" id="SSF55136">
    <property type="entry name" value="Probable bacterial effector-binding domain"/>
    <property type="match status" value="1"/>
</dbReference>
<dbReference type="SMART" id="SM00871">
    <property type="entry name" value="AraC_E_bind"/>
    <property type="match status" value="1"/>
</dbReference>
<dbReference type="SUPFAM" id="SSF46689">
    <property type="entry name" value="Homeodomain-like"/>
    <property type="match status" value="2"/>
</dbReference>
<dbReference type="PROSITE" id="PS01124">
    <property type="entry name" value="HTH_ARAC_FAMILY_2"/>
    <property type="match status" value="1"/>
</dbReference>
<reference evidence="5" key="1">
    <citation type="submission" date="2016-10" db="EMBL/GenBank/DDBJ databases">
        <title>Sequence of Gallionella enrichment culture.</title>
        <authorList>
            <person name="Poehlein A."/>
            <person name="Muehling M."/>
            <person name="Daniel R."/>
        </authorList>
    </citation>
    <scope>NUCLEOTIDE SEQUENCE</scope>
</reference>
<dbReference type="InterPro" id="IPR018060">
    <property type="entry name" value="HTH_AraC"/>
</dbReference>
<organism evidence="5">
    <name type="scientific">mine drainage metagenome</name>
    <dbReference type="NCBI Taxonomy" id="410659"/>
    <lineage>
        <taxon>unclassified sequences</taxon>
        <taxon>metagenomes</taxon>
        <taxon>ecological metagenomes</taxon>
    </lineage>
</organism>
<dbReference type="PANTHER" id="PTHR40055:SF1">
    <property type="entry name" value="TRANSCRIPTIONAL REGULATOR YGIV-RELATED"/>
    <property type="match status" value="1"/>
</dbReference>
<dbReference type="PANTHER" id="PTHR40055">
    <property type="entry name" value="TRANSCRIPTIONAL REGULATOR YGIV-RELATED"/>
    <property type="match status" value="1"/>
</dbReference>
<dbReference type="InterPro" id="IPR020449">
    <property type="entry name" value="Tscrpt_reg_AraC-type_HTH"/>
</dbReference>
<dbReference type="InterPro" id="IPR009057">
    <property type="entry name" value="Homeodomain-like_sf"/>
</dbReference>
<dbReference type="InterPro" id="IPR029442">
    <property type="entry name" value="GyrI-like"/>
</dbReference>